<dbReference type="GO" id="GO:0030425">
    <property type="term" value="C:dendrite"/>
    <property type="evidence" value="ECO:0007669"/>
    <property type="project" value="TreeGrafter"/>
</dbReference>
<keyword evidence="7" id="KW-0807">Transducer</keyword>
<dbReference type="Pfam" id="PF08395">
    <property type="entry name" value="7tm_7"/>
    <property type="match status" value="1"/>
</dbReference>
<evidence type="ECO:0000256" key="6">
    <source>
        <dbReference type="ARBA" id="ARBA00023170"/>
    </source>
</evidence>
<keyword evidence="5 8" id="KW-0472">Membrane</keyword>
<evidence type="ECO:0000256" key="7">
    <source>
        <dbReference type="ARBA" id="ARBA00023224"/>
    </source>
</evidence>
<dbReference type="GO" id="GO:0050909">
    <property type="term" value="P:sensory perception of taste"/>
    <property type="evidence" value="ECO:0007669"/>
    <property type="project" value="InterPro"/>
</dbReference>
<dbReference type="GO" id="GO:0030424">
    <property type="term" value="C:axon"/>
    <property type="evidence" value="ECO:0007669"/>
    <property type="project" value="TreeGrafter"/>
</dbReference>
<dbReference type="GO" id="GO:0007165">
    <property type="term" value="P:signal transduction"/>
    <property type="evidence" value="ECO:0007669"/>
    <property type="project" value="UniProtKB-KW"/>
</dbReference>
<keyword evidence="3 8" id="KW-0812">Transmembrane</keyword>
<dbReference type="OrthoDB" id="6366728at2759"/>
<organism evidence="9 10">
    <name type="scientific">Hermetia illucens</name>
    <name type="common">Black soldier fly</name>
    <dbReference type="NCBI Taxonomy" id="343691"/>
    <lineage>
        <taxon>Eukaryota</taxon>
        <taxon>Metazoa</taxon>
        <taxon>Ecdysozoa</taxon>
        <taxon>Arthropoda</taxon>
        <taxon>Hexapoda</taxon>
        <taxon>Insecta</taxon>
        <taxon>Pterygota</taxon>
        <taxon>Neoptera</taxon>
        <taxon>Endopterygota</taxon>
        <taxon>Diptera</taxon>
        <taxon>Brachycera</taxon>
        <taxon>Stratiomyomorpha</taxon>
        <taxon>Stratiomyidae</taxon>
        <taxon>Hermetiinae</taxon>
        <taxon>Hermetia</taxon>
    </lineage>
</organism>
<keyword evidence="2" id="KW-1003">Cell membrane</keyword>
<keyword evidence="4 8" id="KW-1133">Transmembrane helix</keyword>
<evidence type="ECO:0000256" key="1">
    <source>
        <dbReference type="ARBA" id="ARBA00004651"/>
    </source>
</evidence>
<dbReference type="InParanoid" id="A0A7R8YLG7"/>
<dbReference type="PANTHER" id="PTHR21143">
    <property type="entry name" value="INVERTEBRATE GUSTATORY RECEPTOR"/>
    <property type="match status" value="1"/>
</dbReference>
<keyword evidence="6" id="KW-0675">Receptor</keyword>
<gene>
    <name evidence="9" type="ORF">HERILL_LOCUS861</name>
</gene>
<evidence type="ECO:0000313" key="10">
    <source>
        <dbReference type="Proteomes" id="UP000594454"/>
    </source>
</evidence>
<comment type="subcellular location">
    <subcellularLocation>
        <location evidence="1">Cell membrane</location>
        <topology evidence="1">Multi-pass membrane protein</topology>
    </subcellularLocation>
</comment>
<feature type="transmembrane region" description="Helical" evidence="8">
    <location>
        <begin position="97"/>
        <end position="120"/>
    </location>
</feature>
<accession>A0A7R8YLG7</accession>
<dbReference type="GO" id="GO:0043025">
    <property type="term" value="C:neuronal cell body"/>
    <property type="evidence" value="ECO:0007669"/>
    <property type="project" value="TreeGrafter"/>
</dbReference>
<proteinExistence type="predicted"/>
<reference evidence="9 10" key="1">
    <citation type="submission" date="2020-11" db="EMBL/GenBank/DDBJ databases">
        <authorList>
            <person name="Wallbank WR R."/>
            <person name="Pardo Diaz C."/>
            <person name="Kozak K."/>
            <person name="Martin S."/>
            <person name="Jiggins C."/>
            <person name="Moest M."/>
            <person name="Warren A I."/>
            <person name="Generalovic N T."/>
            <person name="Byers J.R.P. K."/>
            <person name="Montejo-Kovacevich G."/>
            <person name="Yen C E."/>
        </authorList>
    </citation>
    <scope>NUCLEOTIDE SEQUENCE [LARGE SCALE GENOMIC DNA]</scope>
</reference>
<evidence type="ECO:0008006" key="11">
    <source>
        <dbReference type="Google" id="ProtNLM"/>
    </source>
</evidence>
<sequence>MTLKIHQNVKKEPFKIILDEEFLRKELCSTVAGLKKLDNVPLANRIRKQIVKPILPSEARNKKTLPPLLEVVDLAMELQHNMFEISSNTISAYQLQLLLIILESFVAILFNCYYILSIFYNPSHFRLPPYEAGLFLAYQLLQPIGNLLAITITCMITINAAKKTQQIVNRLIYLAKDEKLQQRLAQFSMQIQTTMPAFSVLGLFNIDGTLLFSIAASTTTYLVILFQYSDK</sequence>
<name>A0A7R8YLG7_HERIL</name>
<dbReference type="PANTHER" id="PTHR21143:SF121">
    <property type="entry name" value="GUSTATORY AND ODORANT RECEPTOR 21A"/>
    <property type="match status" value="1"/>
</dbReference>
<evidence type="ECO:0000256" key="3">
    <source>
        <dbReference type="ARBA" id="ARBA00022692"/>
    </source>
</evidence>
<evidence type="ECO:0000256" key="8">
    <source>
        <dbReference type="SAM" id="Phobius"/>
    </source>
</evidence>
<dbReference type="GO" id="GO:0005886">
    <property type="term" value="C:plasma membrane"/>
    <property type="evidence" value="ECO:0007669"/>
    <property type="project" value="UniProtKB-SubCell"/>
</dbReference>
<evidence type="ECO:0000313" key="9">
    <source>
        <dbReference type="EMBL" id="CAD7077520.1"/>
    </source>
</evidence>
<protein>
    <recommendedName>
        <fullName evidence="11">Gustatory receptor</fullName>
    </recommendedName>
</protein>
<dbReference type="Proteomes" id="UP000594454">
    <property type="component" value="Chromosome 1"/>
</dbReference>
<dbReference type="OMA" id="CAHITTC"/>
<evidence type="ECO:0000256" key="2">
    <source>
        <dbReference type="ARBA" id="ARBA00022475"/>
    </source>
</evidence>
<dbReference type="AlphaFoldDB" id="A0A7R8YLG7"/>
<dbReference type="InterPro" id="IPR013604">
    <property type="entry name" value="7TM_chemorcpt"/>
</dbReference>
<feature type="transmembrane region" description="Helical" evidence="8">
    <location>
        <begin position="210"/>
        <end position="228"/>
    </location>
</feature>
<feature type="transmembrane region" description="Helical" evidence="8">
    <location>
        <begin position="140"/>
        <end position="161"/>
    </location>
</feature>
<evidence type="ECO:0000256" key="5">
    <source>
        <dbReference type="ARBA" id="ARBA00023136"/>
    </source>
</evidence>
<evidence type="ECO:0000256" key="4">
    <source>
        <dbReference type="ARBA" id="ARBA00022989"/>
    </source>
</evidence>
<dbReference type="EMBL" id="LR899009">
    <property type="protein sequence ID" value="CAD7077520.1"/>
    <property type="molecule type" value="Genomic_DNA"/>
</dbReference>
<keyword evidence="10" id="KW-1185">Reference proteome</keyword>